<sequence length="525" mass="57179">MQSIEMARRSNRRQDRAVARFLGSIPPSQRSRSAVRPQPEPPPGQANRVYLAVPYADIAKVRALGAEYDSKQRLCWIPVTADRTPFTNWIVDESALRDAGINREDVLADFRDAMKSYQLVPDTIIPDGQWHCANIETRNGPRLNGSYRLEFKGGEWRGYIRNFKGASGPWRFKSGRLSREQRAALEAQDRERQAARDAVRLAEQRSIAQRTLGILTTLPRGDHCTHPYLTKKGVGAHGLRLANGATDDMASLLNLASFKRSRDQYLVVPGRGVDDSLLTAQVLGPDGSKLFVKGARKTGAFHLIGVRRVAELASAPAVLFAEGYATGASLFEASGLPVVVCFDADNLVHVAKELVRVLPAAQPKVVCADNDQYFLDGALARIAELGAPASSSPETLAVFAGAGEQGREVVVAGAIADGNWHAVAKGKYRLSVERMRGLVRAVTVDIVKTADDPHVRMTTRNKGVEAGEEAARILRGRAVSPTFISLVGRPTDFNDLATAEGRSAVTCQLQAVLPFPLAREGFDQR</sequence>
<dbReference type="Pfam" id="PF18974">
    <property type="entry name" value="DUF5710"/>
    <property type="match status" value="1"/>
</dbReference>
<evidence type="ECO:0000259" key="2">
    <source>
        <dbReference type="Pfam" id="PF18974"/>
    </source>
</evidence>
<feature type="region of interest" description="Disordered" evidence="1">
    <location>
        <begin position="1"/>
        <end position="47"/>
    </location>
</feature>
<evidence type="ECO:0000256" key="1">
    <source>
        <dbReference type="SAM" id="MobiDB-lite"/>
    </source>
</evidence>
<organism evidence="3">
    <name type="scientific">Burkholderia pseudomallei</name>
    <name type="common">Pseudomonas pseudomallei</name>
    <dbReference type="NCBI Taxonomy" id="28450"/>
    <lineage>
        <taxon>Bacteria</taxon>
        <taxon>Pseudomonadati</taxon>
        <taxon>Pseudomonadota</taxon>
        <taxon>Betaproteobacteria</taxon>
        <taxon>Burkholderiales</taxon>
        <taxon>Burkholderiaceae</taxon>
        <taxon>Burkholderia</taxon>
        <taxon>pseudomallei group</taxon>
    </lineage>
</organism>
<accession>A0A0C5B286</accession>
<dbReference type="AlphaFoldDB" id="A0A0C5B286"/>
<dbReference type="EMBL" id="KF418775">
    <property type="protein sequence ID" value="AJL34910.1"/>
    <property type="molecule type" value="Genomic_DNA"/>
</dbReference>
<reference evidence="3" key="1">
    <citation type="submission" date="2013-07" db="EMBL/GenBank/DDBJ databases">
        <title>Complete sequence of a native Burkholderia pseudomallei plasmid.</title>
        <authorList>
            <person name="Stone J.K."/>
            <person name="Bollig M.C."/>
            <person name="Gibbons H.S."/>
            <person name="Mayo M."/>
            <person name="Currie B.J."/>
            <person name="Keim P."/>
            <person name="Tuanyok A."/>
        </authorList>
    </citation>
    <scope>NUCLEOTIDE SEQUENCE</scope>
    <source>
        <strain evidence="3">MSHR1950</strain>
        <plasmid evidence="3">pBPSE01</plasmid>
    </source>
</reference>
<proteinExistence type="predicted"/>
<feature type="compositionally biased region" description="Basic and acidic residues" evidence="1">
    <location>
        <begin position="1"/>
        <end position="18"/>
    </location>
</feature>
<keyword evidence="3" id="KW-0614">Plasmid</keyword>
<protein>
    <submittedName>
        <fullName evidence="3">DNA primase</fullName>
    </submittedName>
</protein>
<dbReference type="InterPro" id="IPR043764">
    <property type="entry name" value="DUF5710"/>
</dbReference>
<geneLocation type="plasmid" evidence="3">
    <name>pBPSE01</name>
</geneLocation>
<feature type="domain" description="DUF5710" evidence="2">
    <location>
        <begin position="48"/>
        <end position="90"/>
    </location>
</feature>
<evidence type="ECO:0000313" key="3">
    <source>
        <dbReference type="EMBL" id="AJL34910.1"/>
    </source>
</evidence>
<gene>
    <name evidence="3" type="ORF">pBPS027</name>
</gene>
<name>A0A0C5B286_BURPE</name>